<gene>
    <name evidence="1" type="ORF">DEBURN_LOCUS8097</name>
</gene>
<accession>A0A9N9BQ06</accession>
<dbReference type="Proteomes" id="UP000789706">
    <property type="component" value="Unassembled WGS sequence"/>
</dbReference>
<keyword evidence="2" id="KW-1185">Reference proteome</keyword>
<evidence type="ECO:0000313" key="1">
    <source>
        <dbReference type="EMBL" id="CAG8571319.1"/>
    </source>
</evidence>
<comment type="caution">
    <text evidence="1">The sequence shown here is derived from an EMBL/GenBank/DDBJ whole genome shotgun (WGS) entry which is preliminary data.</text>
</comment>
<reference evidence="1" key="1">
    <citation type="submission" date="2021-06" db="EMBL/GenBank/DDBJ databases">
        <authorList>
            <person name="Kallberg Y."/>
            <person name="Tangrot J."/>
            <person name="Rosling A."/>
        </authorList>
    </citation>
    <scope>NUCLEOTIDE SEQUENCE</scope>
    <source>
        <strain evidence="1">AZ414A</strain>
    </source>
</reference>
<dbReference type="AlphaFoldDB" id="A0A9N9BQ06"/>
<evidence type="ECO:0000313" key="2">
    <source>
        <dbReference type="Proteomes" id="UP000789706"/>
    </source>
</evidence>
<protein>
    <submittedName>
        <fullName evidence="1">7819_t:CDS:1</fullName>
    </submittedName>
</protein>
<sequence>MDNSDDVEHRSFASSEIDLSDDMKISTCISKDISKRPLYVEPKSEDEEFKSFQQDSLEEIERFLRQNSTVQSRNFLMRIFFRLLKECIL</sequence>
<dbReference type="OrthoDB" id="2420603at2759"/>
<dbReference type="EMBL" id="CAJVPK010001109">
    <property type="protein sequence ID" value="CAG8571319.1"/>
    <property type="molecule type" value="Genomic_DNA"/>
</dbReference>
<organism evidence="1 2">
    <name type="scientific">Diversispora eburnea</name>
    <dbReference type="NCBI Taxonomy" id="1213867"/>
    <lineage>
        <taxon>Eukaryota</taxon>
        <taxon>Fungi</taxon>
        <taxon>Fungi incertae sedis</taxon>
        <taxon>Mucoromycota</taxon>
        <taxon>Glomeromycotina</taxon>
        <taxon>Glomeromycetes</taxon>
        <taxon>Diversisporales</taxon>
        <taxon>Diversisporaceae</taxon>
        <taxon>Diversispora</taxon>
    </lineage>
</organism>
<proteinExistence type="predicted"/>
<name>A0A9N9BQ06_9GLOM</name>